<dbReference type="RefSeq" id="WP_128954065.1">
    <property type="nucleotide sequence ID" value="NZ_CP030053.1"/>
</dbReference>
<reference evidence="3 5" key="2">
    <citation type="submission" date="2018-10" db="EMBL/GenBank/DDBJ databases">
        <title>Bradyrhizobium sp. nov., effective nodules isolated from peanut in China.</title>
        <authorList>
            <person name="Li Y."/>
        </authorList>
    </citation>
    <scope>NUCLEOTIDE SEQUENCE [LARGE SCALE GENOMIC DNA]</scope>
    <source>
        <strain evidence="3 5">CCBAU 53426</strain>
    </source>
</reference>
<evidence type="ECO:0000313" key="2">
    <source>
        <dbReference type="EMBL" id="QAU49313.1"/>
    </source>
</evidence>
<dbReference type="AlphaFoldDB" id="A0AAE6CB14"/>
<proteinExistence type="predicted"/>
<protein>
    <submittedName>
        <fullName evidence="3">DUF3606 domain-containing protein</fullName>
    </submittedName>
</protein>
<dbReference type="KEGG" id="bgz:XH91_30765"/>
<organism evidence="2 4">
    <name type="scientific">Bradyrhizobium guangzhouense</name>
    <dbReference type="NCBI Taxonomy" id="1325095"/>
    <lineage>
        <taxon>Bacteria</taxon>
        <taxon>Pseudomonadati</taxon>
        <taxon>Pseudomonadota</taxon>
        <taxon>Alphaproteobacteria</taxon>
        <taxon>Hyphomicrobiales</taxon>
        <taxon>Nitrobacteraceae</taxon>
        <taxon>Bradyrhizobium</taxon>
    </lineage>
</organism>
<evidence type="ECO:0000256" key="1">
    <source>
        <dbReference type="SAM" id="MobiDB-lite"/>
    </source>
</evidence>
<dbReference type="EMBL" id="CP030053">
    <property type="protein sequence ID" value="QAU49313.1"/>
    <property type="molecule type" value="Genomic_DNA"/>
</dbReference>
<evidence type="ECO:0000313" key="4">
    <source>
        <dbReference type="Proteomes" id="UP000288972"/>
    </source>
</evidence>
<dbReference type="Proteomes" id="UP000288972">
    <property type="component" value="Chromosome"/>
</dbReference>
<dbReference type="InterPro" id="IPR022037">
    <property type="entry name" value="DUF3606"/>
</dbReference>
<gene>
    <name evidence="3" type="ORF">EAS56_08330</name>
    <name evidence="2" type="ORF">XH91_30765</name>
</gene>
<keyword evidence="5" id="KW-1185">Reference proteome</keyword>
<feature type="region of interest" description="Disordered" evidence="1">
    <location>
        <begin position="117"/>
        <end position="137"/>
    </location>
</feature>
<name>A0AAE6CB14_9BRAD</name>
<evidence type="ECO:0000313" key="3">
    <source>
        <dbReference type="EMBL" id="RXH16008.1"/>
    </source>
</evidence>
<sequence>MADDKTKRGGADRKLIALTEKYEVAYWSKKFKVTPAKLKYAVNKVGHSASKVEAYIKLQKHRAADKKRIALGEAYEVRYWSKKFKITPARLKAAVAAAGHSSRKVEAYLTAQKAAKKRKAAKKTAKKKTSASRKKAA</sequence>
<dbReference type="Pfam" id="PF12244">
    <property type="entry name" value="DUF3606"/>
    <property type="match status" value="2"/>
</dbReference>
<dbReference type="Proteomes" id="UP000290401">
    <property type="component" value="Unassembled WGS sequence"/>
</dbReference>
<accession>A0AAE6CB14</accession>
<dbReference type="EMBL" id="RDQZ01000004">
    <property type="protein sequence ID" value="RXH16008.1"/>
    <property type="molecule type" value="Genomic_DNA"/>
</dbReference>
<reference evidence="2 4" key="1">
    <citation type="submission" date="2018-06" db="EMBL/GenBank/DDBJ databases">
        <title>Comparative genomics of rhizobia nodulating Arachis hypogaea in China.</title>
        <authorList>
            <person name="Li Y."/>
        </authorList>
    </citation>
    <scope>NUCLEOTIDE SEQUENCE [LARGE SCALE GENOMIC DNA]</scope>
    <source>
        <strain evidence="2 4">CCBAU 51670</strain>
    </source>
</reference>
<evidence type="ECO:0000313" key="5">
    <source>
        <dbReference type="Proteomes" id="UP000290401"/>
    </source>
</evidence>